<dbReference type="Gene3D" id="3.90.850.10">
    <property type="entry name" value="Fumarylacetoacetase-like, C-terminal domain"/>
    <property type="match status" value="1"/>
</dbReference>
<dbReference type="RefSeq" id="WP_380601157.1">
    <property type="nucleotide sequence ID" value="NZ_JBHSDU010000014.1"/>
</dbReference>
<evidence type="ECO:0000256" key="2">
    <source>
        <dbReference type="ARBA" id="ARBA00022723"/>
    </source>
</evidence>
<dbReference type="SUPFAM" id="SSF56529">
    <property type="entry name" value="FAH"/>
    <property type="match status" value="1"/>
</dbReference>
<dbReference type="PANTHER" id="PTHR42796:SF4">
    <property type="entry name" value="FUMARYLACETOACETATE HYDROLASE DOMAIN-CONTAINING PROTEIN 2A"/>
    <property type="match status" value="1"/>
</dbReference>
<keyword evidence="2" id="KW-0479">Metal-binding</keyword>
<dbReference type="InterPro" id="IPR011234">
    <property type="entry name" value="Fumarylacetoacetase-like_C"/>
</dbReference>
<name>A0ABV8SYH0_9GAMM</name>
<feature type="domain" description="Fumarylacetoacetase-like C-terminal" evidence="3">
    <location>
        <begin position="70"/>
        <end position="276"/>
    </location>
</feature>
<comment type="similarity">
    <text evidence="1">Belongs to the FAH family.</text>
</comment>
<dbReference type="InterPro" id="IPR036663">
    <property type="entry name" value="Fumarylacetoacetase_C_sf"/>
</dbReference>
<gene>
    <name evidence="4" type="ORF">ACFPN2_23555</name>
</gene>
<sequence>MKLLRFGPKGSERPGLLDGEGCIRDLSGVVSDIDARTLADLQRLRVPPVDSLPIVSPDVRIGAPVAGVGKIVCVGLNYSDHARETGQAIPREPILFLKASSSIVGPNDDVILPPGAKKGDWEVELGIVIAREARYVPLANAMEYVAGACVVNDVSERSYQLERGGQWDKGKGCDTFCPLGPYLVTLDEIPRLDDLRMWCTVNGRTVQDGNTRTMIFDVPYLVHYISQFMSLQPGDVISTGTPPGVGMGMKPPQWLEEQDLMELGIEGLGTQRQRVVRYTAEACS</sequence>
<dbReference type="PANTHER" id="PTHR42796">
    <property type="entry name" value="FUMARYLACETOACETATE HYDROLASE DOMAIN-CONTAINING PROTEIN 2A-RELATED"/>
    <property type="match status" value="1"/>
</dbReference>
<protein>
    <submittedName>
        <fullName evidence="4">Fumarylacetoacetate hydrolase family protein</fullName>
    </submittedName>
</protein>
<dbReference type="InterPro" id="IPR051121">
    <property type="entry name" value="FAH"/>
</dbReference>
<dbReference type="Proteomes" id="UP001595904">
    <property type="component" value="Unassembled WGS sequence"/>
</dbReference>
<dbReference type="GO" id="GO:0016787">
    <property type="term" value="F:hydrolase activity"/>
    <property type="evidence" value="ECO:0007669"/>
    <property type="project" value="UniProtKB-KW"/>
</dbReference>
<evidence type="ECO:0000313" key="5">
    <source>
        <dbReference type="Proteomes" id="UP001595904"/>
    </source>
</evidence>
<keyword evidence="4" id="KW-0378">Hydrolase</keyword>
<dbReference type="Pfam" id="PF01557">
    <property type="entry name" value="FAA_hydrolase"/>
    <property type="match status" value="1"/>
</dbReference>
<dbReference type="EMBL" id="JBHSDU010000014">
    <property type="protein sequence ID" value="MFC4312077.1"/>
    <property type="molecule type" value="Genomic_DNA"/>
</dbReference>
<evidence type="ECO:0000256" key="1">
    <source>
        <dbReference type="ARBA" id="ARBA00010211"/>
    </source>
</evidence>
<proteinExistence type="inferred from homology"/>
<organism evidence="4 5">
    <name type="scientific">Steroidobacter flavus</name>
    <dbReference type="NCBI Taxonomy" id="1842136"/>
    <lineage>
        <taxon>Bacteria</taxon>
        <taxon>Pseudomonadati</taxon>
        <taxon>Pseudomonadota</taxon>
        <taxon>Gammaproteobacteria</taxon>
        <taxon>Steroidobacterales</taxon>
        <taxon>Steroidobacteraceae</taxon>
        <taxon>Steroidobacter</taxon>
    </lineage>
</organism>
<accession>A0ABV8SYH0</accession>
<comment type="caution">
    <text evidence="4">The sequence shown here is derived from an EMBL/GenBank/DDBJ whole genome shotgun (WGS) entry which is preliminary data.</text>
</comment>
<reference evidence="5" key="1">
    <citation type="journal article" date="2019" name="Int. J. Syst. Evol. Microbiol.">
        <title>The Global Catalogue of Microorganisms (GCM) 10K type strain sequencing project: providing services to taxonomists for standard genome sequencing and annotation.</title>
        <authorList>
            <consortium name="The Broad Institute Genomics Platform"/>
            <consortium name="The Broad Institute Genome Sequencing Center for Infectious Disease"/>
            <person name="Wu L."/>
            <person name="Ma J."/>
        </authorList>
    </citation>
    <scope>NUCLEOTIDE SEQUENCE [LARGE SCALE GENOMIC DNA]</scope>
    <source>
        <strain evidence="5">CGMCC 1.10759</strain>
    </source>
</reference>
<evidence type="ECO:0000259" key="3">
    <source>
        <dbReference type="Pfam" id="PF01557"/>
    </source>
</evidence>
<evidence type="ECO:0000313" key="4">
    <source>
        <dbReference type="EMBL" id="MFC4312077.1"/>
    </source>
</evidence>
<keyword evidence="5" id="KW-1185">Reference proteome</keyword>